<dbReference type="InterPro" id="IPR036844">
    <property type="entry name" value="Hint_dom_sf"/>
</dbReference>
<name>A0A4Y6ULQ2_9PROT</name>
<dbReference type="InterPro" id="IPR028992">
    <property type="entry name" value="Hedgehog/Intein_dom"/>
</dbReference>
<protein>
    <recommendedName>
        <fullName evidence="1">Hedgehog/Intein (Hint) domain-containing protein</fullName>
    </recommendedName>
</protein>
<keyword evidence="3" id="KW-1185">Reference proteome</keyword>
<evidence type="ECO:0000259" key="1">
    <source>
        <dbReference type="Pfam" id="PF13403"/>
    </source>
</evidence>
<evidence type="ECO:0000313" key="3">
    <source>
        <dbReference type="Proteomes" id="UP000316313"/>
    </source>
</evidence>
<dbReference type="SUPFAM" id="SSF51294">
    <property type="entry name" value="Hedgehog/intein (Hint) domain"/>
    <property type="match status" value="1"/>
</dbReference>
<dbReference type="InterPro" id="IPR012332">
    <property type="entry name" value="Autotransporter_pectin_lyase_C"/>
</dbReference>
<reference evidence="2 3" key="1">
    <citation type="submission" date="2019-03" db="EMBL/GenBank/DDBJ databases">
        <title>The complete genome sequence of Swingsia samuiensis NBRC107927(T).</title>
        <authorList>
            <person name="Chua K.-O."/>
            <person name="Chan K.-G."/>
            <person name="See-Too W.-S."/>
        </authorList>
    </citation>
    <scope>NUCLEOTIDE SEQUENCE [LARGE SCALE GENOMIC DNA]</scope>
    <source>
        <strain evidence="2 3">AH83</strain>
    </source>
</reference>
<organism evidence="2 3">
    <name type="scientific">Swingsia samuiensis</name>
    <dbReference type="NCBI Taxonomy" id="1293412"/>
    <lineage>
        <taxon>Bacteria</taxon>
        <taxon>Pseudomonadati</taxon>
        <taxon>Pseudomonadota</taxon>
        <taxon>Alphaproteobacteria</taxon>
        <taxon>Acetobacterales</taxon>
        <taxon>Acetobacteraceae</taxon>
        <taxon>Swingsia</taxon>
    </lineage>
</organism>
<dbReference type="KEGG" id="ssam:E3D00_04055"/>
<evidence type="ECO:0000313" key="2">
    <source>
        <dbReference type="EMBL" id="QDH17984.1"/>
    </source>
</evidence>
<dbReference type="Pfam" id="PF13403">
    <property type="entry name" value="Hint_2"/>
    <property type="match status" value="1"/>
</dbReference>
<dbReference type="AlphaFoldDB" id="A0A4Y6ULQ2"/>
<dbReference type="Proteomes" id="UP000316313">
    <property type="component" value="Chromosome"/>
</dbReference>
<dbReference type="Gene3D" id="2.170.16.10">
    <property type="entry name" value="Hedgehog/Intein (Hint) domain"/>
    <property type="match status" value="1"/>
</dbReference>
<dbReference type="InterPro" id="IPR030930">
    <property type="entry name" value="AIDA"/>
</dbReference>
<proteinExistence type="predicted"/>
<dbReference type="EMBL" id="CP038141">
    <property type="protein sequence ID" value="QDH17984.1"/>
    <property type="molecule type" value="Genomic_DNA"/>
</dbReference>
<dbReference type="NCBIfam" id="TIGR04415">
    <property type="entry name" value="O_hepto_targRPT"/>
    <property type="match status" value="1"/>
</dbReference>
<gene>
    <name evidence="2" type="ORF">E3D00_04055</name>
</gene>
<sequence>MISGTNVNLLGVSVISSGGYATNTTVSGGDGTFVIGALQSSGWLGQLPLMAQQIVSGTSENINILYDGYVQDFGNVSNATLSSGGILEIASGGSVSNITVNSGGTVAIDQGAILKTSLTLQSGASVIFSDINDSNGMVSSLITPMSQGASQGHLQVLSGGTVLKDIPVQGDVSDTLSNSELTYLVTSQRQYGIGYTDYFFHPLSAGALGTFLGVQPYFPSSFGTPCFCPGTLIATEQGETPIEELTIGDLVRTASGEIRPIHWIGRRSYDPLFAHGNRDVMPILIRADALAPGLPQKDLTISPLHAMFIDGFLIPALHLVNDQSIIQLTPSTEITYIHLELESHDLLIANGAPSESFIDDRSRNMFHNAHEYQTLYPQAQPQPAHYCAPRLEDGVELAQIQTRINQRAKNLFPLHKLTA</sequence>
<dbReference type="OrthoDB" id="6305173at2"/>
<accession>A0A4Y6ULQ2</accession>
<dbReference type="Gene3D" id="2.160.20.20">
    <property type="match status" value="1"/>
</dbReference>
<feature type="domain" description="Hedgehog/Intein (Hint)" evidence="1">
    <location>
        <begin position="225"/>
        <end position="360"/>
    </location>
</feature>